<dbReference type="EMBL" id="BPLR01006847">
    <property type="protein sequence ID" value="GIY12770.1"/>
    <property type="molecule type" value="Genomic_DNA"/>
</dbReference>
<organism evidence="1 2">
    <name type="scientific">Caerostris extrusa</name>
    <name type="common">Bark spider</name>
    <name type="synonym">Caerostris bankana</name>
    <dbReference type="NCBI Taxonomy" id="172846"/>
    <lineage>
        <taxon>Eukaryota</taxon>
        <taxon>Metazoa</taxon>
        <taxon>Ecdysozoa</taxon>
        <taxon>Arthropoda</taxon>
        <taxon>Chelicerata</taxon>
        <taxon>Arachnida</taxon>
        <taxon>Araneae</taxon>
        <taxon>Araneomorphae</taxon>
        <taxon>Entelegynae</taxon>
        <taxon>Araneoidea</taxon>
        <taxon>Araneidae</taxon>
        <taxon>Caerostris</taxon>
    </lineage>
</organism>
<dbReference type="AlphaFoldDB" id="A0AAV4QXC1"/>
<name>A0AAV4QXC1_CAEEX</name>
<gene>
    <name evidence="1" type="ORF">CEXT_582311</name>
</gene>
<keyword evidence="2" id="KW-1185">Reference proteome</keyword>
<sequence>MINNTINRLKAEYIYIIIACQSAILGLDFCLGNKHILLNHSNEINPVSPRLMIMFATLSSRDTMSTGDRFRVDIRNSRSRDECHEEMEATAQLECCWECKWRHYEASFHKVAR</sequence>
<dbReference type="Proteomes" id="UP001054945">
    <property type="component" value="Unassembled WGS sequence"/>
</dbReference>
<accession>A0AAV4QXC1</accession>
<reference evidence="1 2" key="1">
    <citation type="submission" date="2021-06" db="EMBL/GenBank/DDBJ databases">
        <title>Caerostris extrusa draft genome.</title>
        <authorList>
            <person name="Kono N."/>
            <person name="Arakawa K."/>
        </authorList>
    </citation>
    <scope>NUCLEOTIDE SEQUENCE [LARGE SCALE GENOMIC DNA]</scope>
</reference>
<comment type="caution">
    <text evidence="1">The sequence shown here is derived from an EMBL/GenBank/DDBJ whole genome shotgun (WGS) entry which is preliminary data.</text>
</comment>
<evidence type="ECO:0000313" key="2">
    <source>
        <dbReference type="Proteomes" id="UP001054945"/>
    </source>
</evidence>
<proteinExistence type="predicted"/>
<evidence type="ECO:0000313" key="1">
    <source>
        <dbReference type="EMBL" id="GIY12770.1"/>
    </source>
</evidence>
<protein>
    <submittedName>
        <fullName evidence="1">Uncharacterized protein</fullName>
    </submittedName>
</protein>